<dbReference type="OMA" id="FHALEWT"/>
<dbReference type="Proteomes" id="UP000054558">
    <property type="component" value="Unassembled WGS sequence"/>
</dbReference>
<proteinExistence type="predicted"/>
<dbReference type="InterPro" id="IPR006015">
    <property type="entry name" value="Universal_stress_UspA"/>
</dbReference>
<dbReference type="SUPFAM" id="SSF52402">
    <property type="entry name" value="Adenine nucleotide alpha hydrolases-like"/>
    <property type="match status" value="1"/>
</dbReference>
<feature type="compositionally biased region" description="Basic and acidic residues" evidence="1">
    <location>
        <begin position="175"/>
        <end position="185"/>
    </location>
</feature>
<dbReference type="EMBL" id="DF237119">
    <property type="protein sequence ID" value="GAQ83969.1"/>
    <property type="molecule type" value="Genomic_DNA"/>
</dbReference>
<evidence type="ECO:0000259" key="2">
    <source>
        <dbReference type="Pfam" id="PF00582"/>
    </source>
</evidence>
<sequence>MASAPVKTECPSEPPLPRKPSETGRGKLILCALDNSDGSAAALQFVLDRLVKPEDGDKLILFHAAKDIDLICTNAELMFVPDSDIDVMQDRIRQKCVDALEMLKPEIQVETEVVVEVGDPRQLIPEHVKQHHVDMVVVGTRGRGPFKSLLLGSVSSHLSRHCPVPVLLVPTPKSLPHDEARKKPASEPGSSPGKEQV</sequence>
<dbReference type="InterPro" id="IPR014729">
    <property type="entry name" value="Rossmann-like_a/b/a_fold"/>
</dbReference>
<dbReference type="Gene3D" id="3.40.50.620">
    <property type="entry name" value="HUPs"/>
    <property type="match status" value="1"/>
</dbReference>
<feature type="domain" description="UspA" evidence="2">
    <location>
        <begin position="29"/>
        <end position="170"/>
    </location>
</feature>
<dbReference type="InterPro" id="IPR006016">
    <property type="entry name" value="UspA"/>
</dbReference>
<reference evidence="3 4" key="1">
    <citation type="journal article" date="2014" name="Nat. Commun.">
        <title>Klebsormidium flaccidum genome reveals primary factors for plant terrestrial adaptation.</title>
        <authorList>
            <person name="Hori K."/>
            <person name="Maruyama F."/>
            <person name="Fujisawa T."/>
            <person name="Togashi T."/>
            <person name="Yamamoto N."/>
            <person name="Seo M."/>
            <person name="Sato S."/>
            <person name="Yamada T."/>
            <person name="Mori H."/>
            <person name="Tajima N."/>
            <person name="Moriyama T."/>
            <person name="Ikeuchi M."/>
            <person name="Watanabe M."/>
            <person name="Wada H."/>
            <person name="Kobayashi K."/>
            <person name="Saito M."/>
            <person name="Masuda T."/>
            <person name="Sasaki-Sekimoto Y."/>
            <person name="Mashiguchi K."/>
            <person name="Awai K."/>
            <person name="Shimojima M."/>
            <person name="Masuda S."/>
            <person name="Iwai M."/>
            <person name="Nobusawa T."/>
            <person name="Narise T."/>
            <person name="Kondo S."/>
            <person name="Saito H."/>
            <person name="Sato R."/>
            <person name="Murakawa M."/>
            <person name="Ihara Y."/>
            <person name="Oshima-Yamada Y."/>
            <person name="Ohtaka K."/>
            <person name="Satoh M."/>
            <person name="Sonobe K."/>
            <person name="Ishii M."/>
            <person name="Ohtani R."/>
            <person name="Kanamori-Sato M."/>
            <person name="Honoki R."/>
            <person name="Miyazaki D."/>
            <person name="Mochizuki H."/>
            <person name="Umetsu J."/>
            <person name="Higashi K."/>
            <person name="Shibata D."/>
            <person name="Kamiya Y."/>
            <person name="Sato N."/>
            <person name="Nakamura Y."/>
            <person name="Tabata S."/>
            <person name="Ida S."/>
            <person name="Kurokawa K."/>
            <person name="Ohta H."/>
        </authorList>
    </citation>
    <scope>NUCLEOTIDE SEQUENCE [LARGE SCALE GENOMIC DNA]</scope>
    <source>
        <strain evidence="3 4">NIES-2285</strain>
    </source>
</reference>
<dbReference type="Pfam" id="PF00582">
    <property type="entry name" value="Usp"/>
    <property type="match status" value="1"/>
</dbReference>
<evidence type="ECO:0000313" key="4">
    <source>
        <dbReference type="Proteomes" id="UP000054558"/>
    </source>
</evidence>
<dbReference type="PRINTS" id="PR01438">
    <property type="entry name" value="UNVRSLSTRESS"/>
</dbReference>
<protein>
    <submittedName>
        <fullName evidence="3">Universal stress protein family protein</fullName>
    </submittedName>
</protein>
<feature type="region of interest" description="Disordered" evidence="1">
    <location>
        <begin position="169"/>
        <end position="197"/>
    </location>
</feature>
<gene>
    <name evidence="3" type="ORF">KFL_001700240</name>
</gene>
<accession>A0A1Y1I3I2</accession>
<feature type="region of interest" description="Disordered" evidence="1">
    <location>
        <begin position="1"/>
        <end position="23"/>
    </location>
</feature>
<dbReference type="PANTHER" id="PTHR31964:SF144">
    <property type="entry name" value="USPA DOMAIN-CONTAINING PROTEIN"/>
    <property type="match status" value="1"/>
</dbReference>
<dbReference type="CDD" id="cd23659">
    <property type="entry name" value="USP_At3g01520-like"/>
    <property type="match status" value="1"/>
</dbReference>
<dbReference type="STRING" id="105231.A0A1Y1I3I2"/>
<dbReference type="PANTHER" id="PTHR31964">
    <property type="entry name" value="ADENINE NUCLEOTIDE ALPHA HYDROLASES-LIKE SUPERFAMILY PROTEIN"/>
    <property type="match status" value="1"/>
</dbReference>
<dbReference type="AlphaFoldDB" id="A0A1Y1I3I2"/>
<evidence type="ECO:0000256" key="1">
    <source>
        <dbReference type="SAM" id="MobiDB-lite"/>
    </source>
</evidence>
<name>A0A1Y1I3I2_KLENI</name>
<keyword evidence="4" id="KW-1185">Reference proteome</keyword>
<evidence type="ECO:0000313" key="3">
    <source>
        <dbReference type="EMBL" id="GAQ83969.1"/>
    </source>
</evidence>
<organism evidence="3 4">
    <name type="scientific">Klebsormidium nitens</name>
    <name type="common">Green alga</name>
    <name type="synonym">Ulothrix nitens</name>
    <dbReference type="NCBI Taxonomy" id="105231"/>
    <lineage>
        <taxon>Eukaryota</taxon>
        <taxon>Viridiplantae</taxon>
        <taxon>Streptophyta</taxon>
        <taxon>Klebsormidiophyceae</taxon>
        <taxon>Klebsormidiales</taxon>
        <taxon>Klebsormidiaceae</taxon>
        <taxon>Klebsormidium</taxon>
    </lineage>
</organism>
<dbReference type="OrthoDB" id="843225at2759"/>